<dbReference type="PANTHER" id="PTHR12526:SF510">
    <property type="entry name" value="D-INOSITOL 3-PHOSPHATE GLYCOSYLTRANSFERASE"/>
    <property type="match status" value="1"/>
</dbReference>
<feature type="region of interest" description="Disordered" evidence="3">
    <location>
        <begin position="402"/>
        <end position="425"/>
    </location>
</feature>
<dbReference type="STRING" id="321339.SAMN05444340_11410"/>
<reference evidence="6 7" key="1">
    <citation type="submission" date="2016-10" db="EMBL/GenBank/DDBJ databases">
        <authorList>
            <person name="de Groot N.N."/>
        </authorList>
    </citation>
    <scope>NUCLEOTIDE SEQUENCE [LARGE SCALE GENOMIC DNA]</scope>
    <source>
        <strain evidence="6 7">DSM 26880</strain>
    </source>
</reference>
<proteinExistence type="predicted"/>
<dbReference type="NCBIfam" id="NF041876">
    <property type="entry name" value="EPS_EpsE"/>
    <property type="match status" value="1"/>
</dbReference>
<dbReference type="Pfam" id="PF13579">
    <property type="entry name" value="Glyco_trans_4_4"/>
    <property type="match status" value="1"/>
</dbReference>
<dbReference type="GO" id="GO:0016757">
    <property type="term" value="F:glycosyltransferase activity"/>
    <property type="evidence" value="ECO:0007669"/>
    <property type="project" value="UniProtKB-KW"/>
</dbReference>
<dbReference type="EMBL" id="FNPF01000014">
    <property type="protein sequence ID" value="SDY66805.1"/>
    <property type="molecule type" value="Genomic_DNA"/>
</dbReference>
<dbReference type="PANTHER" id="PTHR12526">
    <property type="entry name" value="GLYCOSYLTRANSFERASE"/>
    <property type="match status" value="1"/>
</dbReference>
<evidence type="ECO:0000256" key="2">
    <source>
        <dbReference type="ARBA" id="ARBA00022679"/>
    </source>
</evidence>
<evidence type="ECO:0000259" key="5">
    <source>
        <dbReference type="Pfam" id="PF13579"/>
    </source>
</evidence>
<dbReference type="AlphaFoldDB" id="A0A1H3LSH0"/>
<organism evidence="6 7">
    <name type="scientific">Citreimonas salinaria</name>
    <dbReference type="NCBI Taxonomy" id="321339"/>
    <lineage>
        <taxon>Bacteria</taxon>
        <taxon>Pseudomonadati</taxon>
        <taxon>Pseudomonadota</taxon>
        <taxon>Alphaproteobacteria</taxon>
        <taxon>Rhodobacterales</taxon>
        <taxon>Roseobacteraceae</taxon>
        <taxon>Citreimonas</taxon>
    </lineage>
</organism>
<evidence type="ECO:0000259" key="4">
    <source>
        <dbReference type="Pfam" id="PF00534"/>
    </source>
</evidence>
<keyword evidence="7" id="KW-1185">Reference proteome</keyword>
<dbReference type="InterPro" id="IPR028098">
    <property type="entry name" value="Glyco_trans_4-like_N"/>
</dbReference>
<feature type="domain" description="Glycosyltransferase subfamily 4-like N-terminal" evidence="5">
    <location>
        <begin position="25"/>
        <end position="170"/>
    </location>
</feature>
<accession>A0A1H3LSH0</accession>
<gene>
    <name evidence="6" type="ORF">SAMN05444340_11410</name>
</gene>
<dbReference type="Pfam" id="PF00534">
    <property type="entry name" value="Glycos_transf_1"/>
    <property type="match status" value="1"/>
</dbReference>
<sequence>MTHPLRIGYLVPQFPGQTHIFFWREIAALEAMGHEVHVFSTRPPAAGLIAHDWSGDAMARTTYLGRPAIGPTLGALTRLTPRGLPLWIARQGREGPRLARDAAVTLGAAQTLRDQARARGLDHVHAHSCGRAALIAAFARRMGGAPYSLTLHGPLHDYGPGQALKWAGAAFGTVITQKLLDELANSLPDHLPPRLVVRPMGVDTDVLRRDGPYAPPQRGRPVRLFSCGRLNVVKGHQDLLQATRQLLDQGVDVRLDIAGEDDDGGTGYRAELEALIARLWLQDHVRLLGAIDADAVRAHLQKAHLFVLASWHEPLGVAYMEAMAMEVPVIGTDAGGTRELIDDGRTGLLVEPRAPGPLARAIRDVVADPDRLARYAAAGRARVEADFQTRFGAETLADEIRRALSDQRSDAGTGNGSEADGASGA</sequence>
<dbReference type="SUPFAM" id="SSF53756">
    <property type="entry name" value="UDP-Glycosyltransferase/glycogen phosphorylase"/>
    <property type="match status" value="1"/>
</dbReference>
<evidence type="ECO:0000313" key="7">
    <source>
        <dbReference type="Proteomes" id="UP000199286"/>
    </source>
</evidence>
<dbReference type="CDD" id="cd03801">
    <property type="entry name" value="GT4_PimA-like"/>
    <property type="match status" value="1"/>
</dbReference>
<name>A0A1H3LSH0_9RHOB</name>
<keyword evidence="1" id="KW-0328">Glycosyltransferase</keyword>
<dbReference type="Proteomes" id="UP000199286">
    <property type="component" value="Unassembled WGS sequence"/>
</dbReference>
<protein>
    <submittedName>
        <fullName evidence="6">Glycosyltransferase involved in cell wall bisynthesis</fullName>
    </submittedName>
</protein>
<evidence type="ECO:0000313" key="6">
    <source>
        <dbReference type="EMBL" id="SDY66805.1"/>
    </source>
</evidence>
<evidence type="ECO:0000256" key="3">
    <source>
        <dbReference type="SAM" id="MobiDB-lite"/>
    </source>
</evidence>
<dbReference type="InterPro" id="IPR001296">
    <property type="entry name" value="Glyco_trans_1"/>
</dbReference>
<feature type="domain" description="Glycosyl transferase family 1" evidence="4">
    <location>
        <begin position="222"/>
        <end position="381"/>
    </location>
</feature>
<evidence type="ECO:0000256" key="1">
    <source>
        <dbReference type="ARBA" id="ARBA00022676"/>
    </source>
</evidence>
<dbReference type="Gene3D" id="3.40.50.2000">
    <property type="entry name" value="Glycogen Phosphorylase B"/>
    <property type="match status" value="2"/>
</dbReference>
<keyword evidence="2 6" id="KW-0808">Transferase</keyword>